<organism evidence="1 2">
    <name type="scientific">Culex nigripalpus nucleopolyhedrovirus (isolate Florida/1997)</name>
    <name type="common">CuniNPV</name>
    <dbReference type="NCBI Taxonomy" id="645993"/>
    <lineage>
        <taxon>Viruses</taxon>
        <taxon>Viruses incertae sedis</taxon>
        <taxon>Naldaviricetes</taxon>
        <taxon>Lefavirales</taxon>
        <taxon>Baculoviridae</taxon>
        <taxon>Deltabaculovirus</taxon>
    </lineage>
</organism>
<dbReference type="KEGG" id="vg:921929"/>
<dbReference type="GeneID" id="921929"/>
<sequence length="86" mass="9409">MLLGSSRAPNPTFIYPVIMREFKFGYMRYLCAEDCGVKVSGHTLRTLLQATGQSADGVEGLDVIYALAGQISAAVAKQNKNKREKL</sequence>
<dbReference type="Proteomes" id="UP000006635">
    <property type="component" value="Segment"/>
</dbReference>
<proteinExistence type="predicted"/>
<keyword evidence="2" id="KW-1185">Reference proteome</keyword>
<gene>
    <name evidence="1" type="primary">CUN051</name>
</gene>
<organismHost>
    <name type="scientific">Culex nigripalpus</name>
    <dbReference type="NCBI Taxonomy" id="42429"/>
</organismHost>
<protein>
    <submittedName>
        <fullName evidence="1">Uncharacterized protein</fullName>
    </submittedName>
</protein>
<evidence type="ECO:0000313" key="1">
    <source>
        <dbReference type="EMBL" id="AAK94129.1"/>
    </source>
</evidence>
<dbReference type="EMBL" id="AF403738">
    <property type="protein sequence ID" value="AAK94129.1"/>
    <property type="molecule type" value="Genomic_DNA"/>
</dbReference>
<dbReference type="RefSeq" id="NP_203356.1">
    <property type="nucleotide sequence ID" value="NC_003084.1"/>
</dbReference>
<reference evidence="1 2" key="1">
    <citation type="journal article" date="2001" name="J. Virol.">
        <title>Genome sequence of a baculovirus pathogenic for Culex nigripalpus.</title>
        <authorList>
            <person name="Afonso C.L."/>
            <person name="Tulman E.R."/>
            <person name="Lu Z."/>
            <person name="Balinsky C.A."/>
            <person name="Moser B.A."/>
            <person name="Becnel J.J."/>
            <person name="Rock D.L."/>
            <person name="Kutish G.F."/>
        </authorList>
    </citation>
    <scope>NUCLEOTIDE SEQUENCE [LARGE SCALE GENOMIC DNA]</scope>
    <source>
        <strain evidence="2">Isolate Florida/1997</strain>
    </source>
</reference>
<evidence type="ECO:0000313" key="2">
    <source>
        <dbReference type="Proteomes" id="UP000006635"/>
    </source>
</evidence>
<accession>Q919M4</accession>
<name>Q919M4_NPVCO</name>